<dbReference type="InterPro" id="IPR051126">
    <property type="entry name" value="Thiosulfate_sulfurtransferase"/>
</dbReference>
<dbReference type="Gene3D" id="3.40.250.10">
    <property type="entry name" value="Rhodanese-like domain"/>
    <property type="match status" value="2"/>
</dbReference>
<dbReference type="EMBL" id="UARK01000001">
    <property type="protein sequence ID" value="SPW23920.1"/>
    <property type="molecule type" value="Genomic_DNA"/>
</dbReference>
<dbReference type="AlphaFoldDB" id="A0A6H9XCL9"/>
<evidence type="ECO:0000259" key="4">
    <source>
        <dbReference type="PROSITE" id="PS50206"/>
    </source>
</evidence>
<dbReference type="CDD" id="cd01448">
    <property type="entry name" value="TST_Repeat_1"/>
    <property type="match status" value="1"/>
</dbReference>
<dbReference type="GO" id="GO:0004792">
    <property type="term" value="F:thiosulfate-cyanide sulfurtransferase activity"/>
    <property type="evidence" value="ECO:0007669"/>
    <property type="project" value="UniProtKB-EC"/>
</dbReference>
<dbReference type="RefSeq" id="WP_005524543.1">
    <property type="nucleotide sequence ID" value="NZ_CP050134.2"/>
</dbReference>
<dbReference type="CDD" id="cd01449">
    <property type="entry name" value="TST_Repeat_2"/>
    <property type="match status" value="1"/>
</dbReference>
<dbReference type="SUPFAM" id="SSF52821">
    <property type="entry name" value="Rhodanese/Cell cycle control phosphatase"/>
    <property type="match status" value="2"/>
</dbReference>
<keyword evidence="1" id="KW-0677">Repeat</keyword>
<evidence type="ECO:0000313" key="5">
    <source>
        <dbReference type="EMBL" id="SPW23920.1"/>
    </source>
</evidence>
<dbReference type="InterPro" id="IPR001763">
    <property type="entry name" value="Rhodanese-like_dom"/>
</dbReference>
<name>A0A6H9XCL9_9CORY</name>
<reference evidence="5 6" key="1">
    <citation type="submission" date="2018-06" db="EMBL/GenBank/DDBJ databases">
        <authorList>
            <consortium name="Pathogen Informatics"/>
            <person name="Doyle S."/>
        </authorList>
    </citation>
    <scope>NUCLEOTIDE SEQUENCE [LARGE SCALE GENOMIC DNA]</scope>
    <source>
        <strain evidence="5 6">NCTC10254</strain>
    </source>
</reference>
<sequence length="321" mass="35708">MPASFDPQPQFQNYAHPERLVSASWLSARLGTPGLRVVESDADPLQYDIGHIPGAVRIDWRRELNDPLSRDLLTAESFAALMSAKGINRDDTVVVYGDKANSWAAFTIWVFELFGHQDVRLLDGGRDAWMAEERDTSFVVPDYPPTQYPVVERDDVTNRAFVADVLAGITKLSKNGAEGQSSDPSNDTIAIVDVRNGKEYMGDIPDNSPDSGVIRHGHIPSAINICWENSVLVNARFRSVSDLKAAFAPALKAEKVFVYCYQGHQAAHAWFVLKYLLGHNNVVNYDGSWAEWGNMIRMPVRKGSDPDNVEMSLSWTGTHML</sequence>
<evidence type="ECO:0000256" key="3">
    <source>
        <dbReference type="RuleBase" id="RU000507"/>
    </source>
</evidence>
<accession>A0A6H9XCL9</accession>
<comment type="catalytic activity">
    <reaction evidence="2">
        <text>thiosulfate + hydrogen cyanide = thiocyanate + sulfite + 2 H(+)</text>
        <dbReference type="Rhea" id="RHEA:16881"/>
        <dbReference type="ChEBI" id="CHEBI:15378"/>
        <dbReference type="ChEBI" id="CHEBI:17359"/>
        <dbReference type="ChEBI" id="CHEBI:18022"/>
        <dbReference type="ChEBI" id="CHEBI:18407"/>
        <dbReference type="ChEBI" id="CHEBI:33542"/>
        <dbReference type="EC" id="2.8.1.1"/>
    </reaction>
</comment>
<keyword evidence="3 5" id="KW-0808">Transferase</keyword>
<feature type="domain" description="Rhodanese" evidence="4">
    <location>
        <begin position="31"/>
        <end position="138"/>
    </location>
</feature>
<evidence type="ECO:0000313" key="6">
    <source>
        <dbReference type="Proteomes" id="UP000249886"/>
    </source>
</evidence>
<evidence type="ECO:0000256" key="1">
    <source>
        <dbReference type="ARBA" id="ARBA00022737"/>
    </source>
</evidence>
<gene>
    <name evidence="5" type="primary">ThtR</name>
    <name evidence="5" type="ORF">NCTC10254_00284</name>
</gene>
<organism evidence="5 6">
    <name type="scientific">Corynebacterium matruchotii</name>
    <dbReference type="NCBI Taxonomy" id="43768"/>
    <lineage>
        <taxon>Bacteria</taxon>
        <taxon>Bacillati</taxon>
        <taxon>Actinomycetota</taxon>
        <taxon>Actinomycetes</taxon>
        <taxon>Mycobacteriales</taxon>
        <taxon>Corynebacteriaceae</taxon>
        <taxon>Corynebacterium</taxon>
    </lineage>
</organism>
<dbReference type="PROSITE" id="PS00683">
    <property type="entry name" value="RHODANESE_2"/>
    <property type="match status" value="1"/>
</dbReference>
<dbReference type="Pfam" id="PF00581">
    <property type="entry name" value="Rhodanese"/>
    <property type="match status" value="2"/>
</dbReference>
<evidence type="ECO:0000256" key="2">
    <source>
        <dbReference type="ARBA" id="ARBA00047549"/>
    </source>
</evidence>
<dbReference type="InterPro" id="IPR036873">
    <property type="entry name" value="Rhodanese-like_dom_sf"/>
</dbReference>
<dbReference type="PANTHER" id="PTHR43855:SF1">
    <property type="entry name" value="THIOSULFATE SULFURTRANSFERASE"/>
    <property type="match status" value="1"/>
</dbReference>
<dbReference type="InterPro" id="IPR001307">
    <property type="entry name" value="Thiosulphate_STrfase_CS"/>
</dbReference>
<dbReference type="PROSITE" id="PS00380">
    <property type="entry name" value="RHODANESE_1"/>
    <property type="match status" value="1"/>
</dbReference>
<feature type="domain" description="Rhodanese" evidence="4">
    <location>
        <begin position="185"/>
        <end position="301"/>
    </location>
</feature>
<dbReference type="SMART" id="SM00450">
    <property type="entry name" value="RHOD"/>
    <property type="match status" value="2"/>
</dbReference>
<dbReference type="GeneID" id="84573265"/>
<comment type="caution">
    <text evidence="5">The sequence shown here is derived from an EMBL/GenBank/DDBJ whole genome shotgun (WGS) entry which is preliminary data.</text>
</comment>
<dbReference type="Proteomes" id="UP000249886">
    <property type="component" value="Unassembled WGS sequence"/>
</dbReference>
<dbReference type="PROSITE" id="PS50206">
    <property type="entry name" value="RHODANESE_3"/>
    <property type="match status" value="2"/>
</dbReference>
<protein>
    <recommendedName>
        <fullName evidence="3">Sulfurtransferase</fullName>
    </recommendedName>
</protein>
<dbReference type="PANTHER" id="PTHR43855">
    <property type="entry name" value="THIOSULFATE SULFURTRANSFERASE"/>
    <property type="match status" value="1"/>
</dbReference>
<proteinExistence type="predicted"/>